<accession>A0A915EAG2</accession>
<dbReference type="AlphaFoldDB" id="A0A915EAG2"/>
<reference evidence="3" key="1">
    <citation type="submission" date="2022-11" db="UniProtKB">
        <authorList>
            <consortium name="WormBaseParasite"/>
        </authorList>
    </citation>
    <scope>IDENTIFICATION</scope>
</reference>
<sequence>MTGDGPSYSFSTPFLNRFHAFNVSSEPSTSDQTATPLTTGRMKRKLDRGDEQFGDIPVPQPKRALYEDRMSNKLWNFHIGDTSGEAYGASTQLPAIEEVDSDCVDPIVEEPACNMSDEPPAMTADGIVLSNGLRKFLKSCRERDGDFLFKPSKTGKELVLYQSPISQNIVSPDIRDRIEEIQNWDEEELDDDEDRCKQIVSFPDSKKDPGTSHPFFFKQMPQQDHGLLSRLQRVAL</sequence>
<dbReference type="WBParaSite" id="jg4072">
    <property type="protein sequence ID" value="jg4072"/>
    <property type="gene ID" value="jg4072"/>
</dbReference>
<feature type="compositionally biased region" description="Polar residues" evidence="1">
    <location>
        <begin position="23"/>
        <end position="38"/>
    </location>
</feature>
<proteinExistence type="predicted"/>
<name>A0A915EAG2_9BILA</name>
<organism evidence="2 3">
    <name type="scientific">Ditylenchus dipsaci</name>
    <dbReference type="NCBI Taxonomy" id="166011"/>
    <lineage>
        <taxon>Eukaryota</taxon>
        <taxon>Metazoa</taxon>
        <taxon>Ecdysozoa</taxon>
        <taxon>Nematoda</taxon>
        <taxon>Chromadorea</taxon>
        <taxon>Rhabditida</taxon>
        <taxon>Tylenchina</taxon>
        <taxon>Tylenchomorpha</taxon>
        <taxon>Sphaerularioidea</taxon>
        <taxon>Anguinidae</taxon>
        <taxon>Anguininae</taxon>
        <taxon>Ditylenchus</taxon>
    </lineage>
</organism>
<evidence type="ECO:0000313" key="3">
    <source>
        <dbReference type="WBParaSite" id="jg4072"/>
    </source>
</evidence>
<keyword evidence="2" id="KW-1185">Reference proteome</keyword>
<evidence type="ECO:0000313" key="2">
    <source>
        <dbReference type="Proteomes" id="UP000887574"/>
    </source>
</evidence>
<dbReference type="Proteomes" id="UP000887574">
    <property type="component" value="Unplaced"/>
</dbReference>
<protein>
    <submittedName>
        <fullName evidence="3">Uncharacterized protein</fullName>
    </submittedName>
</protein>
<evidence type="ECO:0000256" key="1">
    <source>
        <dbReference type="SAM" id="MobiDB-lite"/>
    </source>
</evidence>
<feature type="region of interest" description="Disordered" evidence="1">
    <location>
        <begin position="23"/>
        <end position="59"/>
    </location>
</feature>